<accession>A0A2P2M599</accession>
<dbReference type="PANTHER" id="PTHR13533">
    <property type="entry name" value="N-ACETYLNEURAMINATE 9-O-ACETYLTRANSFERASE"/>
    <property type="match status" value="1"/>
</dbReference>
<sequence length="143" mass="15832">MAISGPITPGQVSFVLGIVPLIAAWIYSEYLEYKKNASASRAHSDIGLVEVQNGTVQEDDKAVLLEGGGLQSASPRVRAAPASSAIFRFIMMDEQFLIDKRLMLRGISEFGFYMAYFYLCDRTDVLGSSKKVLMLLTFFCYPV</sequence>
<dbReference type="EMBL" id="GGEC01044914">
    <property type="protein sequence ID" value="MBX25398.1"/>
    <property type="molecule type" value="Transcribed_RNA"/>
</dbReference>
<organism evidence="6">
    <name type="scientific">Rhizophora mucronata</name>
    <name type="common">Asiatic mangrove</name>
    <dbReference type="NCBI Taxonomy" id="61149"/>
    <lineage>
        <taxon>Eukaryota</taxon>
        <taxon>Viridiplantae</taxon>
        <taxon>Streptophyta</taxon>
        <taxon>Embryophyta</taxon>
        <taxon>Tracheophyta</taxon>
        <taxon>Spermatophyta</taxon>
        <taxon>Magnoliopsida</taxon>
        <taxon>eudicotyledons</taxon>
        <taxon>Gunneridae</taxon>
        <taxon>Pentapetalae</taxon>
        <taxon>rosids</taxon>
        <taxon>fabids</taxon>
        <taxon>Malpighiales</taxon>
        <taxon>Rhizophoraceae</taxon>
        <taxon>Rhizophora</taxon>
    </lineage>
</organism>
<dbReference type="GO" id="GO:0016020">
    <property type="term" value="C:membrane"/>
    <property type="evidence" value="ECO:0007669"/>
    <property type="project" value="UniProtKB-SubCell"/>
</dbReference>
<dbReference type="GO" id="GO:0016407">
    <property type="term" value="F:acetyltransferase activity"/>
    <property type="evidence" value="ECO:0007669"/>
    <property type="project" value="TreeGrafter"/>
</dbReference>
<name>A0A2P2M599_RHIMU</name>
<reference evidence="6" key="1">
    <citation type="submission" date="2018-02" db="EMBL/GenBank/DDBJ databases">
        <title>Rhizophora mucronata_Transcriptome.</title>
        <authorList>
            <person name="Meera S.P."/>
            <person name="Sreeshan A."/>
            <person name="Augustine A."/>
        </authorList>
    </citation>
    <scope>NUCLEOTIDE SEQUENCE</scope>
    <source>
        <tissue evidence="6">Leaf</tissue>
    </source>
</reference>
<keyword evidence="2 5" id="KW-0812">Transmembrane</keyword>
<dbReference type="GO" id="GO:0005794">
    <property type="term" value="C:Golgi apparatus"/>
    <property type="evidence" value="ECO:0007669"/>
    <property type="project" value="UniProtKB-ARBA"/>
</dbReference>
<evidence type="ECO:0000256" key="3">
    <source>
        <dbReference type="ARBA" id="ARBA00022989"/>
    </source>
</evidence>
<keyword evidence="3 5" id="KW-1133">Transmembrane helix</keyword>
<dbReference type="GO" id="GO:0009834">
    <property type="term" value="P:plant-type secondary cell wall biogenesis"/>
    <property type="evidence" value="ECO:0007669"/>
    <property type="project" value="TreeGrafter"/>
</dbReference>
<evidence type="ECO:0000313" key="6">
    <source>
        <dbReference type="EMBL" id="MBX25398.1"/>
    </source>
</evidence>
<evidence type="ECO:0000256" key="2">
    <source>
        <dbReference type="ARBA" id="ARBA00022692"/>
    </source>
</evidence>
<proteinExistence type="predicted"/>
<feature type="transmembrane region" description="Helical" evidence="5">
    <location>
        <begin position="12"/>
        <end position="31"/>
    </location>
</feature>
<dbReference type="PANTHER" id="PTHR13533:SF48">
    <property type="entry name" value="PROTEIN REDUCED WALL ACETYLATION 2"/>
    <property type="match status" value="1"/>
</dbReference>
<protein>
    <submittedName>
        <fullName evidence="6">Uncharacterized protein MANES_03G207400</fullName>
    </submittedName>
</protein>
<evidence type="ECO:0000256" key="4">
    <source>
        <dbReference type="ARBA" id="ARBA00023136"/>
    </source>
</evidence>
<dbReference type="GO" id="GO:0045492">
    <property type="term" value="P:xylan biosynthetic process"/>
    <property type="evidence" value="ECO:0007669"/>
    <property type="project" value="TreeGrafter"/>
</dbReference>
<keyword evidence="4 5" id="KW-0472">Membrane</keyword>
<dbReference type="AlphaFoldDB" id="A0A2P2M599"/>
<comment type="subcellular location">
    <subcellularLocation>
        <location evidence="1">Membrane</location>
    </subcellularLocation>
</comment>
<evidence type="ECO:0000256" key="1">
    <source>
        <dbReference type="ARBA" id="ARBA00004370"/>
    </source>
</evidence>
<evidence type="ECO:0000256" key="5">
    <source>
        <dbReference type="SAM" id="Phobius"/>
    </source>
</evidence>
<dbReference type="GO" id="GO:0010411">
    <property type="term" value="P:xyloglucan metabolic process"/>
    <property type="evidence" value="ECO:0007669"/>
    <property type="project" value="TreeGrafter"/>
</dbReference>